<dbReference type="GO" id="GO:0016705">
    <property type="term" value="F:oxidoreductase activity, acting on paired donors, with incorporation or reduction of molecular oxygen"/>
    <property type="evidence" value="ECO:0007669"/>
    <property type="project" value="InterPro"/>
</dbReference>
<reference evidence="8 9" key="1">
    <citation type="journal article" date="2018" name="Mol. Plant">
        <title>The genome of Artemisia annua provides insight into the evolution of Asteraceae family and artemisinin biosynthesis.</title>
        <authorList>
            <person name="Shen Q."/>
            <person name="Zhang L."/>
            <person name="Liao Z."/>
            <person name="Wang S."/>
            <person name="Yan T."/>
            <person name="Shi P."/>
            <person name="Liu M."/>
            <person name="Fu X."/>
            <person name="Pan Q."/>
            <person name="Wang Y."/>
            <person name="Lv Z."/>
            <person name="Lu X."/>
            <person name="Zhang F."/>
            <person name="Jiang W."/>
            <person name="Ma Y."/>
            <person name="Chen M."/>
            <person name="Hao X."/>
            <person name="Li L."/>
            <person name="Tang Y."/>
            <person name="Lv G."/>
            <person name="Zhou Y."/>
            <person name="Sun X."/>
            <person name="Brodelius P.E."/>
            <person name="Rose J.K.C."/>
            <person name="Tang K."/>
        </authorList>
    </citation>
    <scope>NUCLEOTIDE SEQUENCE [LARGE SCALE GENOMIC DNA]</scope>
    <source>
        <strain evidence="9">cv. Huhao1</strain>
        <tissue evidence="8">Leaf</tissue>
    </source>
</reference>
<protein>
    <submittedName>
        <fullName evidence="8">Cytochrome P450</fullName>
    </submittedName>
</protein>
<name>A0A2U1L495_ARTAN</name>
<dbReference type="GO" id="GO:0004497">
    <property type="term" value="F:monooxygenase activity"/>
    <property type="evidence" value="ECO:0007669"/>
    <property type="project" value="UniProtKB-KW"/>
</dbReference>
<dbReference type="Proteomes" id="UP000245207">
    <property type="component" value="Unassembled WGS sequence"/>
</dbReference>
<dbReference type="PROSITE" id="PS00086">
    <property type="entry name" value="CYTOCHROME_P450"/>
    <property type="match status" value="1"/>
</dbReference>
<keyword evidence="5 6" id="KW-0408">Iron</keyword>
<dbReference type="InterPro" id="IPR001128">
    <property type="entry name" value="Cyt_P450"/>
</dbReference>
<evidence type="ECO:0000256" key="3">
    <source>
        <dbReference type="ARBA" id="ARBA00022723"/>
    </source>
</evidence>
<sequence>MTGGGQLGMTVGCGGRLGMTVALLVNSHRLHDYATELLIHSGGTIKIKGPWFANMDLLLTTDPLDVNHVLSKNFKNYPKGDKLRQIFDILGDGIISSDGKTWEISRKVTMSTFNHSRFQSMLETIIWNKVESGLLPTLESICAHGIEIDLQDIFQRFAFDTTCKLLFDEDMKSLSPNFPYAPCLKALTDAEEAILLRHITPTCLWTLQQLLRVGKEHKLSNGWKTVDQFIYKFLEKKQNEYNKSNLEYQVDGEFQLLTTLVREFKLEYGTSLNPTTFLRDYIVNLMAAGKDTTSSALSWFFYNLMKNPIIEEKILREIHTHFKVKAGERWHVNELNKLVYLHGALCESLRLFPPGPFNHKSPLQPDILPSGNQDCMEFKPERWITEKGTTKHEPSYKFTAFNAGPRTCVGKNVAFSHLKIVSTVIIYSYHIELVKGHLVLPADSIVLQMKHGLKVKLTRRSDVN</sequence>
<dbReference type="PRINTS" id="PR00385">
    <property type="entry name" value="P450"/>
</dbReference>
<dbReference type="InterPro" id="IPR002401">
    <property type="entry name" value="Cyt_P450_E_grp-I"/>
</dbReference>
<dbReference type="SUPFAM" id="SSF48264">
    <property type="entry name" value="Cytochrome P450"/>
    <property type="match status" value="1"/>
</dbReference>
<accession>A0A2U1L495</accession>
<keyword evidence="3 6" id="KW-0479">Metal-binding</keyword>
<gene>
    <name evidence="8" type="ORF">CTI12_AA532150</name>
</gene>
<keyword evidence="7" id="KW-0503">Monooxygenase</keyword>
<evidence type="ECO:0000256" key="7">
    <source>
        <dbReference type="RuleBase" id="RU000461"/>
    </source>
</evidence>
<dbReference type="AlphaFoldDB" id="A0A2U1L495"/>
<dbReference type="InterPro" id="IPR036396">
    <property type="entry name" value="Cyt_P450_sf"/>
</dbReference>
<evidence type="ECO:0000313" key="9">
    <source>
        <dbReference type="Proteomes" id="UP000245207"/>
    </source>
</evidence>
<comment type="caution">
    <text evidence="8">The sequence shown here is derived from an EMBL/GenBank/DDBJ whole genome shotgun (WGS) entry which is preliminary data.</text>
</comment>
<dbReference type="PRINTS" id="PR00463">
    <property type="entry name" value="EP450I"/>
</dbReference>
<proteinExistence type="inferred from homology"/>
<organism evidence="8 9">
    <name type="scientific">Artemisia annua</name>
    <name type="common">Sweet wormwood</name>
    <dbReference type="NCBI Taxonomy" id="35608"/>
    <lineage>
        <taxon>Eukaryota</taxon>
        <taxon>Viridiplantae</taxon>
        <taxon>Streptophyta</taxon>
        <taxon>Embryophyta</taxon>
        <taxon>Tracheophyta</taxon>
        <taxon>Spermatophyta</taxon>
        <taxon>Magnoliopsida</taxon>
        <taxon>eudicotyledons</taxon>
        <taxon>Gunneridae</taxon>
        <taxon>Pentapetalae</taxon>
        <taxon>asterids</taxon>
        <taxon>campanulids</taxon>
        <taxon>Asterales</taxon>
        <taxon>Asteraceae</taxon>
        <taxon>Asteroideae</taxon>
        <taxon>Anthemideae</taxon>
        <taxon>Artemisiinae</taxon>
        <taxon>Artemisia</taxon>
    </lineage>
</organism>
<evidence type="ECO:0000256" key="1">
    <source>
        <dbReference type="ARBA" id="ARBA00001971"/>
    </source>
</evidence>
<dbReference type="EMBL" id="PKPP01011623">
    <property type="protein sequence ID" value="PWA43820.1"/>
    <property type="molecule type" value="Genomic_DNA"/>
</dbReference>
<dbReference type="Pfam" id="PF00067">
    <property type="entry name" value="p450"/>
    <property type="match status" value="2"/>
</dbReference>
<dbReference type="STRING" id="35608.A0A2U1L495"/>
<keyword evidence="4 7" id="KW-0560">Oxidoreductase</keyword>
<dbReference type="GO" id="GO:0020037">
    <property type="term" value="F:heme binding"/>
    <property type="evidence" value="ECO:0007669"/>
    <property type="project" value="InterPro"/>
</dbReference>
<dbReference type="OrthoDB" id="1470350at2759"/>
<evidence type="ECO:0000256" key="6">
    <source>
        <dbReference type="PIRSR" id="PIRSR602401-1"/>
    </source>
</evidence>
<evidence type="ECO:0000256" key="5">
    <source>
        <dbReference type="ARBA" id="ARBA00023004"/>
    </source>
</evidence>
<comment type="similarity">
    <text evidence="2 7">Belongs to the cytochrome P450 family.</text>
</comment>
<dbReference type="InterPro" id="IPR017972">
    <property type="entry name" value="Cyt_P450_CS"/>
</dbReference>
<dbReference type="Gene3D" id="1.10.630.10">
    <property type="entry name" value="Cytochrome P450"/>
    <property type="match status" value="1"/>
</dbReference>
<comment type="cofactor">
    <cofactor evidence="1 6">
        <name>heme</name>
        <dbReference type="ChEBI" id="CHEBI:30413"/>
    </cofactor>
</comment>
<dbReference type="GO" id="GO:0006629">
    <property type="term" value="P:lipid metabolic process"/>
    <property type="evidence" value="ECO:0007669"/>
    <property type="project" value="UniProtKB-ARBA"/>
</dbReference>
<evidence type="ECO:0000256" key="2">
    <source>
        <dbReference type="ARBA" id="ARBA00010617"/>
    </source>
</evidence>
<evidence type="ECO:0000313" key="8">
    <source>
        <dbReference type="EMBL" id="PWA43820.1"/>
    </source>
</evidence>
<keyword evidence="6 7" id="KW-0349">Heme</keyword>
<keyword evidence="9" id="KW-1185">Reference proteome</keyword>
<dbReference type="CDD" id="cd11064">
    <property type="entry name" value="CYP86A"/>
    <property type="match status" value="1"/>
</dbReference>
<dbReference type="GO" id="GO:0005506">
    <property type="term" value="F:iron ion binding"/>
    <property type="evidence" value="ECO:0007669"/>
    <property type="project" value="InterPro"/>
</dbReference>
<evidence type="ECO:0000256" key="4">
    <source>
        <dbReference type="ARBA" id="ARBA00023002"/>
    </source>
</evidence>
<feature type="binding site" description="axial binding residue" evidence="6">
    <location>
        <position position="408"/>
    </location>
    <ligand>
        <name>heme</name>
        <dbReference type="ChEBI" id="CHEBI:30413"/>
    </ligand>
    <ligandPart>
        <name>Fe</name>
        <dbReference type="ChEBI" id="CHEBI:18248"/>
    </ligandPart>
</feature>
<dbReference type="PANTHER" id="PTHR24296">
    <property type="entry name" value="CYTOCHROME P450"/>
    <property type="match status" value="1"/>
</dbReference>